<dbReference type="InterPro" id="IPR011383">
    <property type="entry name" value="N-lys_methylase_SETD6"/>
</dbReference>
<dbReference type="InterPro" id="IPR015353">
    <property type="entry name" value="Rubisco_LSMT_subst-bd"/>
</dbReference>
<dbReference type="PANTHER" id="PTHR13271">
    <property type="entry name" value="UNCHARACTERIZED PUTATIVE METHYLTRANSFERASE"/>
    <property type="match status" value="1"/>
</dbReference>
<keyword evidence="3 7" id="KW-0489">Methyltransferase</keyword>
<dbReference type="OMA" id="YGQLANW"/>
<dbReference type="Pfam" id="PF00856">
    <property type="entry name" value="SET"/>
    <property type="match status" value="1"/>
</dbReference>
<evidence type="ECO:0000256" key="6">
    <source>
        <dbReference type="ARBA" id="ARBA00023242"/>
    </source>
</evidence>
<comment type="function">
    <text evidence="7">Protein-lysine N-methyltransferase.</text>
</comment>
<dbReference type="GO" id="GO:0005634">
    <property type="term" value="C:nucleus"/>
    <property type="evidence" value="ECO:0007669"/>
    <property type="project" value="UniProtKB-SubCell"/>
</dbReference>
<evidence type="ECO:0000313" key="9">
    <source>
        <dbReference type="Proteomes" id="UP001652622"/>
    </source>
</evidence>
<evidence type="ECO:0000256" key="2">
    <source>
        <dbReference type="ARBA" id="ARBA00016973"/>
    </source>
</evidence>
<dbReference type="KEGG" id="pgut:117670484"/>
<dbReference type="InterPro" id="IPR050600">
    <property type="entry name" value="SETD3_SETD6_MTase"/>
</dbReference>
<comment type="subcellular location">
    <subcellularLocation>
        <location evidence="1 7">Nucleus</location>
    </subcellularLocation>
</comment>
<evidence type="ECO:0000313" key="10">
    <source>
        <dbReference type="RefSeq" id="XP_034281575.1"/>
    </source>
</evidence>
<dbReference type="InterPro" id="IPR036464">
    <property type="entry name" value="Rubisco_LSMT_subst-bd_sf"/>
</dbReference>
<dbReference type="OrthoDB" id="341421at2759"/>
<keyword evidence="9" id="KW-1185">Reference proteome</keyword>
<accession>A0A6P9CP09</accession>
<dbReference type="FunCoup" id="A0A6P9CP09">
    <property type="interactions" value="434"/>
</dbReference>
<dbReference type="InterPro" id="IPR001214">
    <property type="entry name" value="SET_dom"/>
</dbReference>
<keyword evidence="6 7" id="KW-0539">Nucleus</keyword>
<dbReference type="FunFam" id="3.90.1410.10:FF:000007">
    <property type="entry name" value="Ribosomal lysine N-methyltransferase 4"/>
    <property type="match status" value="1"/>
</dbReference>
<evidence type="ECO:0000256" key="3">
    <source>
        <dbReference type="ARBA" id="ARBA00022603"/>
    </source>
</evidence>
<dbReference type="SUPFAM" id="SSF81822">
    <property type="entry name" value="RuBisCo LSMT C-terminal, substrate-binding domain"/>
    <property type="match status" value="1"/>
</dbReference>
<dbReference type="SUPFAM" id="SSF82199">
    <property type="entry name" value="SET domain"/>
    <property type="match status" value="1"/>
</dbReference>
<dbReference type="Proteomes" id="UP001652622">
    <property type="component" value="Unplaced"/>
</dbReference>
<proteinExistence type="inferred from homology"/>
<dbReference type="InterPro" id="IPR044430">
    <property type="entry name" value="SETD6_SET"/>
</dbReference>
<evidence type="ECO:0000256" key="7">
    <source>
        <dbReference type="PIRNR" id="PIRNR011771"/>
    </source>
</evidence>
<dbReference type="PIRSF" id="PIRSF011771">
    <property type="entry name" value="RMS1_SET"/>
    <property type="match status" value="1"/>
</dbReference>
<protein>
    <recommendedName>
        <fullName evidence="2 7">N-lysine methyltransferase SETD6</fullName>
        <ecNumber evidence="7">2.1.1.-</ecNumber>
    </recommendedName>
</protein>
<evidence type="ECO:0000256" key="4">
    <source>
        <dbReference type="ARBA" id="ARBA00022679"/>
    </source>
</evidence>
<dbReference type="CTD" id="79918"/>
<dbReference type="AlphaFoldDB" id="A0A6P9CP09"/>
<keyword evidence="4 7" id="KW-0808">Transferase</keyword>
<dbReference type="PROSITE" id="PS50280">
    <property type="entry name" value="SET"/>
    <property type="match status" value="1"/>
</dbReference>
<dbReference type="Pfam" id="PF09273">
    <property type="entry name" value="Rubis-subs-bind"/>
    <property type="match status" value="1"/>
</dbReference>
<dbReference type="Gene3D" id="3.90.1410.10">
    <property type="entry name" value="set domain protein methyltransferase, domain 1"/>
    <property type="match status" value="1"/>
</dbReference>
<feature type="domain" description="SET" evidence="8">
    <location>
        <begin position="36"/>
        <end position="260"/>
    </location>
</feature>
<sequence>MAGAAKRPRRGSPASPARALPAFLRWCAEAGVELSAKVGVSREGTVAAYGLLARESLVAGEELFSIPRTALLSQHTSALAPLLRKEEASLQSSSGWVPLLISLLYECTVSSSRWGPYFSLWPQFTDLDHPMFWGPEEQARLLQGTGVLEAVEKDLANIEMEYSSIILPFLKAHPDLFNPKVHTLELYRRLVAFVMAYSFQEPLNEEEEEEEPNPPVMVPLADLLNHVANHNANLEYSPESLKMVTTQPVRKGQEIFNTYGEMANSQLLHMYGFAEAYPGNTNDTADIQMSTLLKAALQATDTDMEEKLVMDQWNFLCHQEMVGEEGAFVIGWERVFTEEELSVALQHEAIHILELWGRLTISLYPYTPTTSLHPFQVLTMSAEEFKEFKEAKTDGKGTACLIQSVTMIPNLSAAQKKLLFDATILTLKAFSSSLKEEETMLGDLQAYLELSCREQFALQVRYGQKKILHQLLELAK</sequence>
<comment type="similarity">
    <text evidence="7">Belongs to the class V-like SAM-binding methyltransferase superfamily. Histone-lysine methyltransferase family. SETD6 subfamily.</text>
</comment>
<evidence type="ECO:0000256" key="5">
    <source>
        <dbReference type="ARBA" id="ARBA00022691"/>
    </source>
</evidence>
<evidence type="ECO:0000259" key="8">
    <source>
        <dbReference type="PROSITE" id="PS50280"/>
    </source>
</evidence>
<reference evidence="10" key="1">
    <citation type="submission" date="2025-08" db="UniProtKB">
        <authorList>
            <consortium name="RefSeq"/>
        </authorList>
    </citation>
    <scope>IDENTIFICATION</scope>
    <source>
        <tissue evidence="10">Blood</tissue>
    </source>
</reference>
<dbReference type="EC" id="2.1.1.-" evidence="7"/>
<dbReference type="InterPro" id="IPR046341">
    <property type="entry name" value="SET_dom_sf"/>
</dbReference>
<dbReference type="GeneID" id="117670484"/>
<dbReference type="RefSeq" id="XP_034281575.1">
    <property type="nucleotide sequence ID" value="XM_034425684.2"/>
</dbReference>
<dbReference type="GO" id="GO:0016279">
    <property type="term" value="F:protein-lysine N-methyltransferase activity"/>
    <property type="evidence" value="ECO:0007669"/>
    <property type="project" value="UniProtKB-UniRule"/>
</dbReference>
<gene>
    <name evidence="10" type="primary">SETD6</name>
</gene>
<dbReference type="GO" id="GO:0032259">
    <property type="term" value="P:methylation"/>
    <property type="evidence" value="ECO:0007669"/>
    <property type="project" value="UniProtKB-KW"/>
</dbReference>
<organism evidence="9 10">
    <name type="scientific">Pantherophis guttatus</name>
    <name type="common">Corn snake</name>
    <name type="synonym">Elaphe guttata</name>
    <dbReference type="NCBI Taxonomy" id="94885"/>
    <lineage>
        <taxon>Eukaryota</taxon>
        <taxon>Metazoa</taxon>
        <taxon>Chordata</taxon>
        <taxon>Craniata</taxon>
        <taxon>Vertebrata</taxon>
        <taxon>Euteleostomi</taxon>
        <taxon>Lepidosauria</taxon>
        <taxon>Squamata</taxon>
        <taxon>Bifurcata</taxon>
        <taxon>Unidentata</taxon>
        <taxon>Episquamata</taxon>
        <taxon>Toxicofera</taxon>
        <taxon>Serpentes</taxon>
        <taxon>Colubroidea</taxon>
        <taxon>Colubridae</taxon>
        <taxon>Colubrinae</taxon>
        <taxon>Pantherophis</taxon>
    </lineage>
</organism>
<dbReference type="PANTHER" id="PTHR13271:SF34">
    <property type="entry name" value="N-LYSINE METHYLTRANSFERASE SETD6"/>
    <property type="match status" value="1"/>
</dbReference>
<dbReference type="Gene3D" id="3.90.1420.10">
    <property type="entry name" value="Rubisco LSMT, substrate-binding domain"/>
    <property type="match status" value="2"/>
</dbReference>
<name>A0A6P9CP09_PANGU</name>
<evidence type="ECO:0000256" key="1">
    <source>
        <dbReference type="ARBA" id="ARBA00004123"/>
    </source>
</evidence>
<dbReference type="InParanoid" id="A0A6P9CP09"/>
<keyword evidence="5 7" id="KW-0949">S-adenosyl-L-methionine</keyword>
<dbReference type="CDD" id="cd19178">
    <property type="entry name" value="SET_SETD6"/>
    <property type="match status" value="1"/>
</dbReference>